<dbReference type="Proteomes" id="UP000054279">
    <property type="component" value="Unassembled WGS sequence"/>
</dbReference>
<dbReference type="AlphaFoldDB" id="A0A0C9W4Z1"/>
<keyword evidence="2" id="KW-1185">Reference proteome</keyword>
<reference evidence="1 2" key="1">
    <citation type="submission" date="2014-06" db="EMBL/GenBank/DDBJ databases">
        <title>Evolutionary Origins and Diversification of the Mycorrhizal Mutualists.</title>
        <authorList>
            <consortium name="DOE Joint Genome Institute"/>
            <consortium name="Mycorrhizal Genomics Consortium"/>
            <person name="Kohler A."/>
            <person name="Kuo A."/>
            <person name="Nagy L.G."/>
            <person name="Floudas D."/>
            <person name="Copeland A."/>
            <person name="Barry K.W."/>
            <person name="Cichocki N."/>
            <person name="Veneault-Fourrey C."/>
            <person name="LaButti K."/>
            <person name="Lindquist E.A."/>
            <person name="Lipzen A."/>
            <person name="Lundell T."/>
            <person name="Morin E."/>
            <person name="Murat C."/>
            <person name="Riley R."/>
            <person name="Ohm R."/>
            <person name="Sun H."/>
            <person name="Tunlid A."/>
            <person name="Henrissat B."/>
            <person name="Grigoriev I.V."/>
            <person name="Hibbett D.S."/>
            <person name="Martin F."/>
        </authorList>
    </citation>
    <scope>NUCLEOTIDE SEQUENCE [LARGE SCALE GENOMIC DNA]</scope>
    <source>
        <strain evidence="1 2">SS14</strain>
    </source>
</reference>
<sequence>MTHAHAKSPSALYSVTQIRQPFAFVSVKKDPRAMPFPETLTKRELLNIPFPCQNPLTTRNEIYFAIAPSCPSHPPGYHTSGAYSVVQVLPTDSVMPLLTLFYTGHRMLLAQRWRPRPMPPGSSISPDASSSSTLHDLMAGIFDLAFKKTRD</sequence>
<protein>
    <submittedName>
        <fullName evidence="1">Uncharacterized protein</fullName>
    </submittedName>
</protein>
<name>A0A0C9W4Z1_SPHS4</name>
<organism evidence="1 2">
    <name type="scientific">Sphaerobolus stellatus (strain SS14)</name>
    <dbReference type="NCBI Taxonomy" id="990650"/>
    <lineage>
        <taxon>Eukaryota</taxon>
        <taxon>Fungi</taxon>
        <taxon>Dikarya</taxon>
        <taxon>Basidiomycota</taxon>
        <taxon>Agaricomycotina</taxon>
        <taxon>Agaricomycetes</taxon>
        <taxon>Phallomycetidae</taxon>
        <taxon>Geastrales</taxon>
        <taxon>Sphaerobolaceae</taxon>
        <taxon>Sphaerobolus</taxon>
    </lineage>
</organism>
<dbReference type="EMBL" id="KN837099">
    <property type="protein sequence ID" value="KIJ48070.1"/>
    <property type="molecule type" value="Genomic_DNA"/>
</dbReference>
<accession>A0A0C9W4Z1</accession>
<proteinExistence type="predicted"/>
<gene>
    <name evidence="1" type="ORF">M422DRAFT_248237</name>
</gene>
<evidence type="ECO:0000313" key="1">
    <source>
        <dbReference type="EMBL" id="KIJ48070.1"/>
    </source>
</evidence>
<evidence type="ECO:0000313" key="2">
    <source>
        <dbReference type="Proteomes" id="UP000054279"/>
    </source>
</evidence>
<dbReference type="HOGENOM" id="CLU_1732629_0_0_1"/>